<dbReference type="Gene3D" id="3.30.565.10">
    <property type="entry name" value="Histidine kinase-like ATPase, C-terminal domain"/>
    <property type="match status" value="1"/>
</dbReference>
<dbReference type="RefSeq" id="WP_311619116.1">
    <property type="nucleotide sequence ID" value="NZ_JAVREV010000011.1"/>
</dbReference>
<keyword evidence="1" id="KW-0723">Serine/threonine-protein kinase</keyword>
<evidence type="ECO:0000313" key="4">
    <source>
        <dbReference type="Proteomes" id="UP001183615"/>
    </source>
</evidence>
<protein>
    <submittedName>
        <fullName evidence="3">ATP-binding protein</fullName>
    </submittedName>
</protein>
<keyword evidence="1" id="KW-0808">Transferase</keyword>
<dbReference type="Proteomes" id="UP001183615">
    <property type="component" value="Unassembled WGS sequence"/>
</dbReference>
<organism evidence="3 4">
    <name type="scientific">Streptomyces johnsoniae</name>
    <dbReference type="NCBI Taxonomy" id="3075532"/>
    <lineage>
        <taxon>Bacteria</taxon>
        <taxon>Bacillati</taxon>
        <taxon>Actinomycetota</taxon>
        <taxon>Actinomycetes</taxon>
        <taxon>Kitasatosporales</taxon>
        <taxon>Streptomycetaceae</taxon>
        <taxon>Streptomyces</taxon>
    </lineage>
</organism>
<evidence type="ECO:0000256" key="1">
    <source>
        <dbReference type="ARBA" id="ARBA00022527"/>
    </source>
</evidence>
<keyword evidence="4" id="KW-1185">Reference proteome</keyword>
<dbReference type="InterPro" id="IPR036890">
    <property type="entry name" value="HATPase_C_sf"/>
</dbReference>
<reference evidence="4" key="1">
    <citation type="submission" date="2023-07" db="EMBL/GenBank/DDBJ databases">
        <title>30 novel species of actinomycetes from the DSMZ collection.</title>
        <authorList>
            <person name="Nouioui I."/>
        </authorList>
    </citation>
    <scope>NUCLEOTIDE SEQUENCE [LARGE SCALE GENOMIC DNA]</scope>
    <source>
        <strain evidence="4">DSM 41886</strain>
    </source>
</reference>
<dbReference type="SUPFAM" id="SSF55874">
    <property type="entry name" value="ATPase domain of HSP90 chaperone/DNA topoisomerase II/histidine kinase"/>
    <property type="match status" value="1"/>
</dbReference>
<gene>
    <name evidence="3" type="ORF">RM779_20050</name>
</gene>
<dbReference type="CDD" id="cd16936">
    <property type="entry name" value="HATPase_RsbW-like"/>
    <property type="match status" value="1"/>
</dbReference>
<dbReference type="GO" id="GO:0005524">
    <property type="term" value="F:ATP binding"/>
    <property type="evidence" value="ECO:0007669"/>
    <property type="project" value="UniProtKB-KW"/>
</dbReference>
<dbReference type="EMBL" id="JAVREV010000011">
    <property type="protein sequence ID" value="MDT0444875.1"/>
    <property type="molecule type" value="Genomic_DNA"/>
</dbReference>
<dbReference type="PANTHER" id="PTHR35526">
    <property type="entry name" value="ANTI-SIGMA-F FACTOR RSBW-RELATED"/>
    <property type="match status" value="1"/>
</dbReference>
<keyword evidence="3" id="KW-0547">Nucleotide-binding</keyword>
<evidence type="ECO:0000313" key="3">
    <source>
        <dbReference type="EMBL" id="MDT0444875.1"/>
    </source>
</evidence>
<dbReference type="InterPro" id="IPR050267">
    <property type="entry name" value="Anti-sigma-factor_SerPK"/>
</dbReference>
<dbReference type="PANTHER" id="PTHR35526:SF3">
    <property type="entry name" value="ANTI-SIGMA-F FACTOR RSBW"/>
    <property type="match status" value="1"/>
</dbReference>
<dbReference type="InterPro" id="IPR003594">
    <property type="entry name" value="HATPase_dom"/>
</dbReference>
<keyword evidence="3" id="KW-0067">ATP-binding</keyword>
<evidence type="ECO:0000259" key="2">
    <source>
        <dbReference type="Pfam" id="PF13581"/>
    </source>
</evidence>
<keyword evidence="1" id="KW-0418">Kinase</keyword>
<name>A0ABU2S9U4_9ACTN</name>
<sequence>MAALEEASFRLSSCHRNAGRARALLRALLAEPGVDHESVDNAELVLAELVTNALRAGDVPGSRIEIRIALSANDGMLVLEVSDTGPGMPEIRAPTEEDTGGRGLLLVEAVAHAWGFEGFPNGTGKRVWAELKVPGLAPPATTTSIAAAAVSAGQRVQVRGEWYTIHTVRGEPYATGGLAVLLGLEDGTLLRLPATEPLTVRTY</sequence>
<feature type="domain" description="Histidine kinase/HSP90-like ATPase" evidence="2">
    <location>
        <begin position="16"/>
        <end position="117"/>
    </location>
</feature>
<accession>A0ABU2S9U4</accession>
<comment type="caution">
    <text evidence="3">The sequence shown here is derived from an EMBL/GenBank/DDBJ whole genome shotgun (WGS) entry which is preliminary data.</text>
</comment>
<proteinExistence type="predicted"/>
<dbReference type="Pfam" id="PF13581">
    <property type="entry name" value="HATPase_c_2"/>
    <property type="match status" value="1"/>
</dbReference>